<accession>A0A0G4J7J7</accession>
<reference evidence="1 2" key="1">
    <citation type="submission" date="2015-02" db="EMBL/GenBank/DDBJ databases">
        <authorList>
            <person name="Chooi Y.-H."/>
        </authorList>
    </citation>
    <scope>NUCLEOTIDE SEQUENCE [LARGE SCALE GENOMIC DNA]</scope>
    <source>
        <strain evidence="1">E3</strain>
    </source>
</reference>
<proteinExistence type="predicted"/>
<organism evidence="1 2">
    <name type="scientific">Plasmodiophora brassicae</name>
    <name type="common">Clubroot disease agent</name>
    <dbReference type="NCBI Taxonomy" id="37360"/>
    <lineage>
        <taxon>Eukaryota</taxon>
        <taxon>Sar</taxon>
        <taxon>Rhizaria</taxon>
        <taxon>Endomyxa</taxon>
        <taxon>Phytomyxea</taxon>
        <taxon>Plasmodiophorida</taxon>
        <taxon>Plasmodiophoridae</taxon>
        <taxon>Plasmodiophora</taxon>
    </lineage>
</organism>
<evidence type="ECO:0000313" key="2">
    <source>
        <dbReference type="Proteomes" id="UP000039324"/>
    </source>
</evidence>
<evidence type="ECO:0000313" key="1">
    <source>
        <dbReference type="EMBL" id="CEP03560.1"/>
    </source>
</evidence>
<sequence length="154" mass="17302">MARAPTLLMLSPPPRCHLHIASPHVNAEKLRILSEVTERRANSDSLSAVCYSLGVQRSQVRRWEAQRLAIQNSSPSARSTCLGRESYLHPIEETLLQWIFANRESGVAVSVAMVETKVFHLLPSCRRKSARAKDQIVRRLLAVNQLTIRIATPI</sequence>
<keyword evidence="2" id="KW-1185">Reference proteome</keyword>
<dbReference type="Proteomes" id="UP000039324">
    <property type="component" value="Unassembled WGS sequence"/>
</dbReference>
<evidence type="ECO:0008006" key="3">
    <source>
        <dbReference type="Google" id="ProtNLM"/>
    </source>
</evidence>
<gene>
    <name evidence="1" type="ORF">PBRA_009445</name>
</gene>
<dbReference type="EMBL" id="CDSF01000148">
    <property type="protein sequence ID" value="CEP03560.1"/>
    <property type="molecule type" value="Genomic_DNA"/>
</dbReference>
<dbReference type="AlphaFoldDB" id="A0A0G4J7J7"/>
<name>A0A0G4J7J7_PLABS</name>
<protein>
    <recommendedName>
        <fullName evidence="3">HTH CENPB-type domain-containing protein</fullName>
    </recommendedName>
</protein>